<reference evidence="11 12" key="1">
    <citation type="journal article" date="2020" name="bioRxiv">
        <title>Whole genome comparisons of ergot fungi reveals the divergence and evolution of species within the genus Claviceps are the result of varying mechanisms driving genome evolution and host range expansion.</title>
        <authorList>
            <person name="Wyka S.A."/>
            <person name="Mondo S.J."/>
            <person name="Liu M."/>
            <person name="Dettman J."/>
            <person name="Nalam V."/>
            <person name="Broders K.D."/>
        </authorList>
    </citation>
    <scope>NUCLEOTIDE SEQUENCE</scope>
    <source>
        <strain evidence="11">CCC 1102</strain>
        <strain evidence="10 12">LM583</strain>
    </source>
</reference>
<dbReference type="InterPro" id="IPR044669">
    <property type="entry name" value="YneE/VCCN1/2-like"/>
</dbReference>
<dbReference type="Proteomes" id="UP000784919">
    <property type="component" value="Unassembled WGS sequence"/>
</dbReference>
<keyword evidence="6" id="KW-0406">Ion transport</keyword>
<keyword evidence="5 9" id="KW-1133">Transmembrane helix</keyword>
<evidence type="ECO:0000256" key="1">
    <source>
        <dbReference type="ARBA" id="ARBA00004651"/>
    </source>
</evidence>
<comment type="subcellular location">
    <subcellularLocation>
        <location evidence="1">Cell membrane</location>
        <topology evidence="1">Multi-pass membrane protein</topology>
    </subcellularLocation>
</comment>
<dbReference type="PANTHER" id="PTHR33281">
    <property type="entry name" value="UPF0187 PROTEIN YNEE"/>
    <property type="match status" value="1"/>
</dbReference>
<feature type="compositionally biased region" description="Basic and acidic residues" evidence="8">
    <location>
        <begin position="13"/>
        <end position="26"/>
    </location>
</feature>
<dbReference type="PANTHER" id="PTHR33281:SF19">
    <property type="entry name" value="VOLTAGE-DEPENDENT ANION CHANNEL-FORMING PROTEIN YNEE"/>
    <property type="match status" value="1"/>
</dbReference>
<accession>A0A9P7MQR6</accession>
<sequence>MLDGEAETSPFDTPKRESRTIAHHGENQYQASAAEPDDLQSPTSPSIPRVGFPRQRRVSLLEINDYFTGPRDTAKHSKWPLFLQMHGSILPKMILPLIFIGLWSTAITTIHNVVESKPLAVDSVLLTVLGFVVGLGLSFRNSTAYERYAEGRKYWATLVLASQALGRVFWIHGLDRRDTDPRDSILKKLSSMNLLVAFAVSLKHSLRFEPYTAYPDLQNLVGHLDTFAKEATRTDASSIKVPRKNFFKGVGEYLGVSFAASNPRKTLKKATRPLGNLPLEILNHIAVTIDYMVAHDQLKVSMQQTLAYNNLNLLNDVMTGCERVLNTPLPIAYTISISQITWVYVVLLPFQLVGKLGWISIPATIAAAYIILGLLLIGREIENPFGQDVNDLPLDAYCEQIAAELDIIASYDMQNPYGFLTNSNNMPLFPVSTASAGAWMQRSEAKLRDTIRNKPNTTFEWKMSRREQIKNQKLDSGDQNV</sequence>
<proteinExistence type="predicted"/>
<evidence type="ECO:0000256" key="4">
    <source>
        <dbReference type="ARBA" id="ARBA00022692"/>
    </source>
</evidence>
<keyword evidence="3" id="KW-1003">Cell membrane</keyword>
<feature type="transmembrane region" description="Helical" evidence="9">
    <location>
        <begin position="356"/>
        <end position="377"/>
    </location>
</feature>
<evidence type="ECO:0000256" key="5">
    <source>
        <dbReference type="ARBA" id="ARBA00022989"/>
    </source>
</evidence>
<keyword evidence="12" id="KW-1185">Reference proteome</keyword>
<feature type="transmembrane region" description="Helical" evidence="9">
    <location>
        <begin position="120"/>
        <end position="142"/>
    </location>
</feature>
<evidence type="ECO:0000313" key="12">
    <source>
        <dbReference type="Proteomes" id="UP000742024"/>
    </source>
</evidence>
<gene>
    <name evidence="11" type="ORF">E4U56_002292</name>
    <name evidence="10" type="ORF">E4U57_001465</name>
</gene>
<evidence type="ECO:0000256" key="9">
    <source>
        <dbReference type="SAM" id="Phobius"/>
    </source>
</evidence>
<comment type="caution">
    <text evidence="11">The sequence shown here is derived from an EMBL/GenBank/DDBJ whole genome shotgun (WGS) entry which is preliminary data.</text>
</comment>
<dbReference type="EMBL" id="SRPS01000172">
    <property type="protein sequence ID" value="KAG5964374.1"/>
    <property type="molecule type" value="Genomic_DNA"/>
</dbReference>
<organism evidence="11 13">
    <name type="scientific">Claviceps arundinis</name>
    <dbReference type="NCBI Taxonomy" id="1623583"/>
    <lineage>
        <taxon>Eukaryota</taxon>
        <taxon>Fungi</taxon>
        <taxon>Dikarya</taxon>
        <taxon>Ascomycota</taxon>
        <taxon>Pezizomycotina</taxon>
        <taxon>Sordariomycetes</taxon>
        <taxon>Hypocreomycetidae</taxon>
        <taxon>Hypocreales</taxon>
        <taxon>Clavicipitaceae</taxon>
        <taxon>Claviceps</taxon>
    </lineage>
</organism>
<dbReference type="Proteomes" id="UP000742024">
    <property type="component" value="Unassembled WGS sequence"/>
</dbReference>
<feature type="transmembrane region" description="Helical" evidence="9">
    <location>
        <begin position="331"/>
        <end position="350"/>
    </location>
</feature>
<dbReference type="GO" id="GO:0005886">
    <property type="term" value="C:plasma membrane"/>
    <property type="evidence" value="ECO:0007669"/>
    <property type="project" value="UniProtKB-SubCell"/>
</dbReference>
<evidence type="ECO:0000313" key="13">
    <source>
        <dbReference type="Proteomes" id="UP000784919"/>
    </source>
</evidence>
<evidence type="ECO:0000256" key="2">
    <source>
        <dbReference type="ARBA" id="ARBA00022448"/>
    </source>
</evidence>
<keyword evidence="7 9" id="KW-0472">Membrane</keyword>
<dbReference type="Pfam" id="PF25539">
    <property type="entry name" value="Bestrophin_2"/>
    <property type="match status" value="1"/>
</dbReference>
<evidence type="ECO:0000313" key="11">
    <source>
        <dbReference type="EMBL" id="KAG5964374.1"/>
    </source>
</evidence>
<keyword evidence="4 9" id="KW-0812">Transmembrane</keyword>
<dbReference type="OrthoDB" id="1368at2759"/>
<name>A0A9P7MQR6_9HYPO</name>
<evidence type="ECO:0000256" key="8">
    <source>
        <dbReference type="SAM" id="MobiDB-lite"/>
    </source>
</evidence>
<evidence type="ECO:0000313" key="10">
    <source>
        <dbReference type="EMBL" id="KAG5958192.1"/>
    </source>
</evidence>
<feature type="region of interest" description="Disordered" evidence="8">
    <location>
        <begin position="1"/>
        <end position="51"/>
    </location>
</feature>
<feature type="transmembrane region" description="Helical" evidence="9">
    <location>
        <begin position="94"/>
        <end position="114"/>
    </location>
</feature>
<evidence type="ECO:0000256" key="7">
    <source>
        <dbReference type="ARBA" id="ARBA00023136"/>
    </source>
</evidence>
<dbReference type="GO" id="GO:0005254">
    <property type="term" value="F:chloride channel activity"/>
    <property type="evidence" value="ECO:0007669"/>
    <property type="project" value="InterPro"/>
</dbReference>
<evidence type="ECO:0000256" key="6">
    <source>
        <dbReference type="ARBA" id="ARBA00023065"/>
    </source>
</evidence>
<evidence type="ECO:0000256" key="3">
    <source>
        <dbReference type="ARBA" id="ARBA00022475"/>
    </source>
</evidence>
<dbReference type="AlphaFoldDB" id="A0A9P7MQR6"/>
<dbReference type="EMBL" id="SRPR01000153">
    <property type="protein sequence ID" value="KAG5958192.1"/>
    <property type="molecule type" value="Genomic_DNA"/>
</dbReference>
<protein>
    <submittedName>
        <fullName evidence="11">Uncharacterized protein</fullName>
    </submittedName>
</protein>
<keyword evidence="2" id="KW-0813">Transport</keyword>